<proteinExistence type="predicted"/>
<protein>
    <submittedName>
        <fullName evidence="2">Uncharacterized protein</fullName>
    </submittedName>
</protein>
<gene>
    <name evidence="2" type="ORF">SAMN05421878_1029</name>
</gene>
<keyword evidence="3" id="KW-1185">Reference proteome</keyword>
<organism evidence="2 3">
    <name type="scientific">Actinobaculum suis</name>
    <dbReference type="NCBI Taxonomy" id="1657"/>
    <lineage>
        <taxon>Bacteria</taxon>
        <taxon>Bacillati</taxon>
        <taxon>Actinomycetota</taxon>
        <taxon>Actinomycetes</taxon>
        <taxon>Actinomycetales</taxon>
        <taxon>Actinomycetaceae</taxon>
        <taxon>Actinobaculum</taxon>
    </lineage>
</organism>
<evidence type="ECO:0000313" key="2">
    <source>
        <dbReference type="EMBL" id="SDE07996.1"/>
    </source>
</evidence>
<dbReference type="Proteomes" id="UP000182744">
    <property type="component" value="Unassembled WGS sequence"/>
</dbReference>
<accession>A0A1G7A265</accession>
<evidence type="ECO:0000313" key="3">
    <source>
        <dbReference type="Proteomes" id="UP000182744"/>
    </source>
</evidence>
<evidence type="ECO:0000256" key="1">
    <source>
        <dbReference type="SAM" id="MobiDB-lite"/>
    </source>
</evidence>
<dbReference type="AlphaFoldDB" id="A0A1G7A265"/>
<feature type="region of interest" description="Disordered" evidence="1">
    <location>
        <begin position="55"/>
        <end position="78"/>
    </location>
</feature>
<dbReference type="EMBL" id="FNAU01000002">
    <property type="protein sequence ID" value="SDE07996.1"/>
    <property type="molecule type" value="Genomic_DNA"/>
</dbReference>
<reference evidence="3" key="1">
    <citation type="submission" date="2016-10" db="EMBL/GenBank/DDBJ databases">
        <authorList>
            <person name="Varghese N."/>
        </authorList>
    </citation>
    <scope>NUCLEOTIDE SEQUENCE [LARGE SCALE GENOMIC DNA]</scope>
    <source>
        <strain evidence="3">DSM 20639</strain>
    </source>
</reference>
<feature type="region of interest" description="Disordered" evidence="1">
    <location>
        <begin position="185"/>
        <end position="205"/>
    </location>
</feature>
<name>A0A1G7A265_9ACTO</name>
<sequence length="254" mass="28721">MGAMNFVAYHGNTSARAEKRATNHHPHNRPWKYLRACGEENLPPLYAPAATEIPPRVRRREPQTTTPTTAHGNTSARAEKRICRRYTRPRLRKYLRACGEESHKPPPPQPPMEIPPRVRRREFAAAIRARGYGNTSARAEKSLLIRCGPIFPRKYLRACGEECLRVSMSGPAWEIPPRVRRRGVQKAVRRGEEGNTSARAEKSQANPDRYAAIGKYLRACGEERQTANLPDCGEEIPPRVRRRATSAFLKAAKV</sequence>
<feature type="compositionally biased region" description="Polar residues" evidence="1">
    <location>
        <begin position="194"/>
        <end position="205"/>
    </location>
</feature>